<proteinExistence type="inferred from homology"/>
<evidence type="ECO:0000256" key="3">
    <source>
        <dbReference type="RuleBase" id="RU367079"/>
    </source>
</evidence>
<evidence type="ECO:0000313" key="6">
    <source>
        <dbReference type="EMBL" id="CAK8999690.1"/>
    </source>
</evidence>
<name>A0ABP0IAT5_9DINO</name>
<dbReference type="Proteomes" id="UP001642464">
    <property type="component" value="Unassembled WGS sequence"/>
</dbReference>
<comment type="function">
    <text evidence="3">Component of the exocyst complex involved in the docking of exocytic vesicles with fusion sites on the plasma membrane.</text>
</comment>
<dbReference type="InterPro" id="IPR007191">
    <property type="entry name" value="Sec8_exocyst_N"/>
</dbReference>
<feature type="region of interest" description="Disordered" evidence="4">
    <location>
        <begin position="671"/>
        <end position="706"/>
    </location>
</feature>
<sequence>MDDVNPDYCRDQKEFNVIPYIVDTLERSRARRAADAKRVSELYAGVEVAEKEAYEEDLHKVNEEVGAIVEANYRGFNESVQSFSRIFQEFTEAQTKVRRLKEYVEKSKETLVSRKRNLKNLWFQKLQQVKAIELMREMETVASAPERIDTLLAEEKFVECVETFQTAWESAYGPSLGTITALGQVRLELLEYREKIHATLIDALLGYLSGLRDPSKENDVFAEPDDTSLLANSTSMKRRAGGQGRKGADQELSKGAVLSLDSIVKALHRLGRLKDALHKVKSNLREQLDDVIQRHMSSARKFKTPIGLSVSLYTVDDVRLQNLFREVLRDLKGIFNRHVQFSLILRSEDAEVASLDYSIQETWSTIQVEVQQLLELHLASTSSSVAASSMDAVNGVLAANQPANAAGPGSADGVLGGAEDPFAVQFRCDQARSVTLDRTRATHTGAASGVGVGGPGLAGAQQLPICSPSSYRVLGLVNPVVEFANYGDGITGMGVRPQLLGYVRDFCSNTLTPQLQLDGLNSLEGSFKGDFAFEPYVASAAGAAAAEAEFWVCRTNLGTTLCKELVRLSDCVRSLAVIDCSFGSVLADLLVFFIEYCQSEVTRIMDGKLCKAWVETNLGILREDPNYLAIIAAASDSASAPKPGRLPRKEAAAARAVRRRTIQDHIRNEREAEAKVARAVLPSQRQDLGNGGSTSPSQGMGSSQGLLTTGQMSRLASIHSTCDLIFRSLALRNADSITDANQVPDRALSPSAKKQFDLGDENKRDLADADAAMGSRGAQLLAGTMSPIFVDAMREEAMVALLDSPKIRNLLAKLDNIAERCIFALRCELRIRCISGLASLPGELATATTKEEGKAADLIRSARCLENTMSRAHRSYVMRALCVLLAELVLESLRSFARQLLEEPVDGPKARGLSFGLSRRGSSKAAADASTPPPVKFSQHVHLGFLNQAVSVFQQTMWTILLHSVGAGVDDESQDQLEAFVGVRRFLHALESPRSADDVDQVLQQTSAALFASLSAADLADLRDLVRRNVAA</sequence>
<protein>
    <recommendedName>
        <fullName evidence="3">Exocyst complex component Sec8</fullName>
    </recommendedName>
</protein>
<dbReference type="EMBL" id="CAXAMM010003375">
    <property type="protein sequence ID" value="CAK8999690.1"/>
    <property type="molecule type" value="Genomic_DNA"/>
</dbReference>
<dbReference type="PANTHER" id="PTHR14146">
    <property type="entry name" value="EXOCYST COMPLEX COMPONENT 4"/>
    <property type="match status" value="1"/>
</dbReference>
<comment type="caution">
    <text evidence="6">The sequence shown here is derived from an EMBL/GenBank/DDBJ whole genome shotgun (WGS) entry which is preliminary data.</text>
</comment>
<feature type="domain" description="Exocyst complex component Sec8 N-terminal" evidence="5">
    <location>
        <begin position="53"/>
        <end position="150"/>
    </location>
</feature>
<organism evidence="6 7">
    <name type="scientific">Durusdinium trenchii</name>
    <dbReference type="NCBI Taxonomy" id="1381693"/>
    <lineage>
        <taxon>Eukaryota</taxon>
        <taxon>Sar</taxon>
        <taxon>Alveolata</taxon>
        <taxon>Dinophyceae</taxon>
        <taxon>Suessiales</taxon>
        <taxon>Symbiodiniaceae</taxon>
        <taxon>Durusdinium</taxon>
    </lineage>
</organism>
<keyword evidence="1 3" id="KW-0813">Transport</keyword>
<feature type="compositionally biased region" description="Polar residues" evidence="4">
    <location>
        <begin position="683"/>
        <end position="706"/>
    </location>
</feature>
<dbReference type="Pfam" id="PF04048">
    <property type="entry name" value="Sec8_N"/>
    <property type="match status" value="1"/>
</dbReference>
<dbReference type="InterPro" id="IPR039682">
    <property type="entry name" value="Sec8/EXOC4"/>
</dbReference>
<dbReference type="PANTHER" id="PTHR14146:SF0">
    <property type="entry name" value="EXOCYST COMPLEX COMPONENT 4"/>
    <property type="match status" value="1"/>
</dbReference>
<evidence type="ECO:0000256" key="1">
    <source>
        <dbReference type="ARBA" id="ARBA00022448"/>
    </source>
</evidence>
<keyword evidence="7" id="KW-1185">Reference proteome</keyword>
<gene>
    <name evidence="6" type="ORF">SCF082_LOCUS6167</name>
</gene>
<reference evidence="6 7" key="1">
    <citation type="submission" date="2024-02" db="EMBL/GenBank/DDBJ databases">
        <authorList>
            <person name="Chen Y."/>
            <person name="Shah S."/>
            <person name="Dougan E. K."/>
            <person name="Thang M."/>
            <person name="Chan C."/>
        </authorList>
    </citation>
    <scope>NUCLEOTIDE SEQUENCE [LARGE SCALE GENOMIC DNA]</scope>
</reference>
<accession>A0ABP0IAT5</accession>
<evidence type="ECO:0000313" key="7">
    <source>
        <dbReference type="Proteomes" id="UP001642464"/>
    </source>
</evidence>
<evidence type="ECO:0000259" key="5">
    <source>
        <dbReference type="Pfam" id="PF04048"/>
    </source>
</evidence>
<keyword evidence="3" id="KW-0653">Protein transport</keyword>
<keyword evidence="2 3" id="KW-0268">Exocytosis</keyword>
<evidence type="ECO:0000256" key="2">
    <source>
        <dbReference type="ARBA" id="ARBA00022483"/>
    </source>
</evidence>
<comment type="similarity">
    <text evidence="3">Belongs to the SEC8 family.</text>
</comment>
<evidence type="ECO:0000256" key="4">
    <source>
        <dbReference type="SAM" id="MobiDB-lite"/>
    </source>
</evidence>